<accession>A0A8H8WVX4</accession>
<evidence type="ECO:0000313" key="3">
    <source>
        <dbReference type="EMBL" id="BCM85645.1"/>
    </source>
</evidence>
<dbReference type="Proteomes" id="UP000663508">
    <property type="component" value="Chromosome"/>
</dbReference>
<name>A0A8H8WVX4_9HYPH</name>
<reference evidence="3" key="1">
    <citation type="submission" date="2020-11" db="EMBL/GenBank/DDBJ databases">
        <title>Complete genome sequence of a novel pathogenic Methylobacterium strain isolated from rice in Vietnam.</title>
        <authorList>
            <person name="Lai K."/>
            <person name="Okazaki S."/>
            <person name="Higashi K."/>
            <person name="Mori H."/>
            <person name="Toyoda A."/>
            <person name="Kurokawa K."/>
        </authorList>
    </citation>
    <scope>NUCLEOTIDE SEQUENCE</scope>
    <source>
        <strain evidence="3">VL1</strain>
    </source>
</reference>
<gene>
    <name evidence="3" type="ORF">mvi_41060</name>
</gene>
<dbReference type="AlphaFoldDB" id="A0A8H8WVX4"/>
<evidence type="ECO:0008006" key="5">
    <source>
        <dbReference type="Google" id="ProtNLM"/>
    </source>
</evidence>
<dbReference type="RefSeq" id="WP_207178606.1">
    <property type="nucleotide sequence ID" value="NZ_AP024145.1"/>
</dbReference>
<evidence type="ECO:0000313" key="4">
    <source>
        <dbReference type="Proteomes" id="UP000663508"/>
    </source>
</evidence>
<dbReference type="EMBL" id="AP024145">
    <property type="protein sequence ID" value="BCM85645.1"/>
    <property type="molecule type" value="Genomic_DNA"/>
</dbReference>
<keyword evidence="1" id="KW-1133">Transmembrane helix</keyword>
<evidence type="ECO:0000256" key="2">
    <source>
        <dbReference type="SAM" id="SignalP"/>
    </source>
</evidence>
<proteinExistence type="predicted"/>
<keyword evidence="1" id="KW-0812">Transmembrane</keyword>
<evidence type="ECO:0000256" key="1">
    <source>
        <dbReference type="SAM" id="Phobius"/>
    </source>
</evidence>
<feature type="transmembrane region" description="Helical" evidence="1">
    <location>
        <begin position="63"/>
        <end position="81"/>
    </location>
</feature>
<sequence length="132" mass="14737">MLTIGKRMAGRASVVLAVILAADPALAEVSDKIDETRAEYGIITGVLLLITALAAASGGRRWLLLWPVTLIWGQIEFWTVWEWFDEIRRDESLFLLWESGAAAAALLLAPPLFAGLARRRHRAGYPLRRREL</sequence>
<feature type="signal peptide" evidence="2">
    <location>
        <begin position="1"/>
        <end position="27"/>
    </location>
</feature>
<protein>
    <recommendedName>
        <fullName evidence="5">MFS transporter</fullName>
    </recommendedName>
</protein>
<organism evidence="3 4">
    <name type="scientific">Methylobacterium indicum</name>
    <dbReference type="NCBI Taxonomy" id="1775910"/>
    <lineage>
        <taxon>Bacteria</taxon>
        <taxon>Pseudomonadati</taxon>
        <taxon>Pseudomonadota</taxon>
        <taxon>Alphaproteobacteria</taxon>
        <taxon>Hyphomicrobiales</taxon>
        <taxon>Methylobacteriaceae</taxon>
        <taxon>Methylobacterium</taxon>
    </lineage>
</organism>
<dbReference type="KEGG" id="mind:mvi_41060"/>
<keyword evidence="2" id="KW-0732">Signal</keyword>
<feature type="transmembrane region" description="Helical" evidence="1">
    <location>
        <begin position="93"/>
        <end position="117"/>
    </location>
</feature>
<feature type="chain" id="PRO_5034790192" description="MFS transporter" evidence="2">
    <location>
        <begin position="28"/>
        <end position="132"/>
    </location>
</feature>
<keyword evidence="1" id="KW-0472">Membrane</keyword>
<feature type="transmembrane region" description="Helical" evidence="1">
    <location>
        <begin position="37"/>
        <end position="56"/>
    </location>
</feature>